<dbReference type="STRING" id="1945662.B0A89_04165"/>
<feature type="compositionally biased region" description="Gly residues" evidence="1">
    <location>
        <begin position="121"/>
        <end position="132"/>
    </location>
</feature>
<dbReference type="RefSeq" id="WP_085377053.1">
    <property type="nucleotide sequence ID" value="NZ_CP020612.1"/>
</dbReference>
<feature type="compositionally biased region" description="Low complexity" evidence="1">
    <location>
        <begin position="519"/>
        <end position="542"/>
    </location>
</feature>
<name>A0A1W6CVU2_9RHOB</name>
<keyword evidence="2" id="KW-0732">Signal</keyword>
<evidence type="ECO:0000256" key="2">
    <source>
        <dbReference type="SAM" id="SignalP"/>
    </source>
</evidence>
<dbReference type="OrthoDB" id="6810892at2"/>
<dbReference type="KEGG" id="pcon:B0A89_04165"/>
<feature type="compositionally biased region" description="Low complexity" evidence="1">
    <location>
        <begin position="190"/>
        <end position="208"/>
    </location>
</feature>
<reference evidence="3 4" key="1">
    <citation type="submission" date="2017-03" db="EMBL/GenBank/DDBJ databases">
        <title>Genome sequence of Paracoccus contaminans isolated from a water microcosm.</title>
        <authorList>
            <person name="Aurass P."/>
            <person name="Karste S."/>
            <person name="Trost E."/>
            <person name="Glaeser S.P."/>
            <person name="Kaempfer P."/>
            <person name="Flieger A."/>
        </authorList>
    </citation>
    <scope>NUCLEOTIDE SEQUENCE [LARGE SCALE GENOMIC DNA]</scope>
    <source>
        <strain evidence="4">RKI 16-01929T\LMG 29738T\CCM 8701T\CIP 111112T</strain>
    </source>
</reference>
<sequence length="617" mass="60331">MRKLVTLIAAALPAAAAVPAWAEQVVLRIEARRAAQSQAVADDWAGRLPGVVTFPLPGGWTGIGIGPMERDAAEAELARLKAAGAIPADSFIAPAPDGVAPAGNSASGQPEAAQTDAAGQDGAGQDGAGQDGAGAAAPVAANPAAAASTFVPPRAAPDPAPEAGAQGGDGDGAAVQKAGDGAEGNRADADAPAAAPAGAEPVAAASGDGASGDGSSGDGAAPAAQLAEGDYLRLQRFETREAADEALARWRADFPETGLTRQADGAYAVTLGPLPADIAAAWLGALRAAERVGKPGAVVPAADLGTVIVPGSAIDLPGPGTAAMPPLDEVQRALRWAGHYDGRIDGKDGPQTRAAIAAEVLALRAAPDAGSAMQALIDRRAAWRAGMGLARLDDPQSGLSVTAPMDRLQFDRNEQGLSIYGPKDGSGAALILYSAPGGQQEMLDFAGLVTALGWVPSPQRRVDPGQASLKGRNATHIGQAEARVVDGRVEGLVLIWPVMDEADQPRIAAELIDSLSRTPAAAPAETGSEAGAATDAAAAAGGDIQGNDAPAGDTAAAGEAAKSGGAVSDAAPGGSAGSSADTDAGGGQGTDPAASNAQGTAPADTAPASDTPGPAAN</sequence>
<dbReference type="AlphaFoldDB" id="A0A1W6CVU2"/>
<feature type="compositionally biased region" description="Low complexity" evidence="1">
    <location>
        <begin position="133"/>
        <end position="147"/>
    </location>
</feature>
<dbReference type="Proteomes" id="UP000193017">
    <property type="component" value="Chromosome"/>
</dbReference>
<organism evidence="3 4">
    <name type="scientific">Paracoccus contaminans</name>
    <dbReference type="NCBI Taxonomy" id="1945662"/>
    <lineage>
        <taxon>Bacteria</taxon>
        <taxon>Pseudomonadati</taxon>
        <taxon>Pseudomonadota</taxon>
        <taxon>Alphaproteobacteria</taxon>
        <taxon>Rhodobacterales</taxon>
        <taxon>Paracoccaceae</taxon>
        <taxon>Paracoccus</taxon>
    </lineage>
</organism>
<feature type="region of interest" description="Disordered" evidence="1">
    <location>
        <begin position="96"/>
        <end position="223"/>
    </location>
</feature>
<protein>
    <recommendedName>
        <fullName evidence="5">Peptidoglycan-binding protein</fullName>
    </recommendedName>
</protein>
<keyword evidence="4" id="KW-1185">Reference proteome</keyword>
<dbReference type="EMBL" id="CP020612">
    <property type="protein sequence ID" value="ARJ68945.1"/>
    <property type="molecule type" value="Genomic_DNA"/>
</dbReference>
<feature type="region of interest" description="Disordered" evidence="1">
    <location>
        <begin position="519"/>
        <end position="617"/>
    </location>
</feature>
<gene>
    <name evidence="3" type="ORF">B0A89_04165</name>
</gene>
<evidence type="ECO:0000256" key="1">
    <source>
        <dbReference type="SAM" id="MobiDB-lite"/>
    </source>
</evidence>
<accession>A0A1W6CVU2</accession>
<evidence type="ECO:0008006" key="5">
    <source>
        <dbReference type="Google" id="ProtNLM"/>
    </source>
</evidence>
<feature type="chain" id="PRO_5012868184" description="Peptidoglycan-binding protein" evidence="2">
    <location>
        <begin position="23"/>
        <end position="617"/>
    </location>
</feature>
<evidence type="ECO:0000313" key="3">
    <source>
        <dbReference type="EMBL" id="ARJ68945.1"/>
    </source>
</evidence>
<proteinExistence type="predicted"/>
<feature type="compositionally biased region" description="Low complexity" evidence="1">
    <location>
        <begin position="590"/>
        <end position="617"/>
    </location>
</feature>
<feature type="compositionally biased region" description="Low complexity" evidence="1">
    <location>
        <begin position="549"/>
        <end position="583"/>
    </location>
</feature>
<evidence type="ECO:0000313" key="4">
    <source>
        <dbReference type="Proteomes" id="UP000193017"/>
    </source>
</evidence>
<feature type="signal peptide" evidence="2">
    <location>
        <begin position="1"/>
        <end position="22"/>
    </location>
</feature>